<sequence>MSENTEMCKETEKTMGILAGKWKPVILFHLLYGGTKRFNELKRLIPTVTQKMLTNQLRELEQQDIIKRIVYAQVPPKVEYLMTDYGRSLQPLIEIMYEWGASHIKHMENKEKDLTVDEKSVTNSD</sequence>
<dbReference type="EMBL" id="FOTR01000008">
    <property type="protein sequence ID" value="SFM14281.1"/>
    <property type="molecule type" value="Genomic_DNA"/>
</dbReference>
<name>A0A1I4NFK5_9BACI</name>
<evidence type="ECO:0000256" key="3">
    <source>
        <dbReference type="ARBA" id="ARBA00023163"/>
    </source>
</evidence>
<organism evidence="5 6">
    <name type="scientific">Gracilibacillus orientalis</name>
    <dbReference type="NCBI Taxonomy" id="334253"/>
    <lineage>
        <taxon>Bacteria</taxon>
        <taxon>Bacillati</taxon>
        <taxon>Bacillota</taxon>
        <taxon>Bacilli</taxon>
        <taxon>Bacillales</taxon>
        <taxon>Bacillaceae</taxon>
        <taxon>Gracilibacillus</taxon>
    </lineage>
</organism>
<keyword evidence="2" id="KW-0238">DNA-binding</keyword>
<keyword evidence="3" id="KW-0804">Transcription</keyword>
<feature type="domain" description="HTH hxlR-type" evidence="4">
    <location>
        <begin position="8"/>
        <end position="108"/>
    </location>
</feature>
<dbReference type="AlphaFoldDB" id="A0A1I4NFK5"/>
<dbReference type="Gene3D" id="1.10.10.10">
    <property type="entry name" value="Winged helix-like DNA-binding domain superfamily/Winged helix DNA-binding domain"/>
    <property type="match status" value="1"/>
</dbReference>
<keyword evidence="1" id="KW-0805">Transcription regulation</keyword>
<protein>
    <submittedName>
        <fullName evidence="5">Transcriptional regulator, HxlR family</fullName>
    </submittedName>
</protein>
<dbReference type="InterPro" id="IPR036390">
    <property type="entry name" value="WH_DNA-bd_sf"/>
</dbReference>
<keyword evidence="6" id="KW-1185">Reference proteome</keyword>
<dbReference type="Proteomes" id="UP000198565">
    <property type="component" value="Unassembled WGS sequence"/>
</dbReference>
<dbReference type="RefSeq" id="WP_091484511.1">
    <property type="nucleotide sequence ID" value="NZ_FOTR01000008.1"/>
</dbReference>
<evidence type="ECO:0000256" key="2">
    <source>
        <dbReference type="ARBA" id="ARBA00023125"/>
    </source>
</evidence>
<dbReference type="InterPro" id="IPR002577">
    <property type="entry name" value="HTH_HxlR"/>
</dbReference>
<accession>A0A1I4NFK5</accession>
<proteinExistence type="predicted"/>
<evidence type="ECO:0000313" key="5">
    <source>
        <dbReference type="EMBL" id="SFM14281.1"/>
    </source>
</evidence>
<dbReference type="InterPro" id="IPR036388">
    <property type="entry name" value="WH-like_DNA-bd_sf"/>
</dbReference>
<evidence type="ECO:0000313" key="6">
    <source>
        <dbReference type="Proteomes" id="UP000198565"/>
    </source>
</evidence>
<gene>
    <name evidence="5" type="ORF">SAMN04487943_108177</name>
</gene>
<dbReference type="OrthoDB" id="9791143at2"/>
<dbReference type="STRING" id="334253.SAMN04487943_108177"/>
<dbReference type="PANTHER" id="PTHR33204">
    <property type="entry name" value="TRANSCRIPTIONAL REGULATOR, MARR FAMILY"/>
    <property type="match status" value="1"/>
</dbReference>
<dbReference type="SUPFAM" id="SSF46785">
    <property type="entry name" value="Winged helix' DNA-binding domain"/>
    <property type="match status" value="1"/>
</dbReference>
<dbReference type="PANTHER" id="PTHR33204:SF29">
    <property type="entry name" value="TRANSCRIPTIONAL REGULATOR"/>
    <property type="match status" value="1"/>
</dbReference>
<evidence type="ECO:0000259" key="4">
    <source>
        <dbReference type="PROSITE" id="PS51118"/>
    </source>
</evidence>
<dbReference type="PROSITE" id="PS51118">
    <property type="entry name" value="HTH_HXLR"/>
    <property type="match status" value="1"/>
</dbReference>
<reference evidence="6" key="1">
    <citation type="submission" date="2016-10" db="EMBL/GenBank/DDBJ databases">
        <authorList>
            <person name="Varghese N."/>
            <person name="Submissions S."/>
        </authorList>
    </citation>
    <scope>NUCLEOTIDE SEQUENCE [LARGE SCALE GENOMIC DNA]</scope>
    <source>
        <strain evidence="6">CGMCC 1.4250</strain>
    </source>
</reference>
<evidence type="ECO:0000256" key="1">
    <source>
        <dbReference type="ARBA" id="ARBA00023015"/>
    </source>
</evidence>
<dbReference type="GO" id="GO:0003677">
    <property type="term" value="F:DNA binding"/>
    <property type="evidence" value="ECO:0007669"/>
    <property type="project" value="UniProtKB-KW"/>
</dbReference>
<dbReference type="Pfam" id="PF01638">
    <property type="entry name" value="HxlR"/>
    <property type="match status" value="1"/>
</dbReference>